<protein>
    <submittedName>
        <fullName evidence="1">Uncharacterized protein</fullName>
    </submittedName>
</protein>
<evidence type="ECO:0000313" key="2">
    <source>
        <dbReference type="Proteomes" id="UP001062846"/>
    </source>
</evidence>
<accession>A0ACC0Q678</accession>
<name>A0ACC0Q678_RHOML</name>
<gene>
    <name evidence="1" type="ORF">RHMOL_Rhmol01G0238800</name>
</gene>
<reference evidence="1" key="1">
    <citation type="submission" date="2022-02" db="EMBL/GenBank/DDBJ databases">
        <title>Plant Genome Project.</title>
        <authorList>
            <person name="Zhang R.-G."/>
        </authorList>
    </citation>
    <scope>NUCLEOTIDE SEQUENCE</scope>
    <source>
        <strain evidence="1">AT1</strain>
    </source>
</reference>
<comment type="caution">
    <text evidence="1">The sequence shown here is derived from an EMBL/GenBank/DDBJ whole genome shotgun (WGS) entry which is preliminary data.</text>
</comment>
<organism evidence="1 2">
    <name type="scientific">Rhododendron molle</name>
    <name type="common">Chinese azalea</name>
    <name type="synonym">Azalea mollis</name>
    <dbReference type="NCBI Taxonomy" id="49168"/>
    <lineage>
        <taxon>Eukaryota</taxon>
        <taxon>Viridiplantae</taxon>
        <taxon>Streptophyta</taxon>
        <taxon>Embryophyta</taxon>
        <taxon>Tracheophyta</taxon>
        <taxon>Spermatophyta</taxon>
        <taxon>Magnoliopsida</taxon>
        <taxon>eudicotyledons</taxon>
        <taxon>Gunneridae</taxon>
        <taxon>Pentapetalae</taxon>
        <taxon>asterids</taxon>
        <taxon>Ericales</taxon>
        <taxon>Ericaceae</taxon>
        <taxon>Ericoideae</taxon>
        <taxon>Rhodoreae</taxon>
        <taxon>Rhododendron</taxon>
    </lineage>
</organism>
<proteinExistence type="predicted"/>
<keyword evidence="2" id="KW-1185">Reference proteome</keyword>
<dbReference type="Proteomes" id="UP001062846">
    <property type="component" value="Chromosome 1"/>
</dbReference>
<evidence type="ECO:0000313" key="1">
    <source>
        <dbReference type="EMBL" id="KAI8572926.1"/>
    </source>
</evidence>
<dbReference type="EMBL" id="CM046388">
    <property type="protein sequence ID" value="KAI8572926.1"/>
    <property type="molecule type" value="Genomic_DNA"/>
</dbReference>
<sequence>MISHRSGIPWNIIFPFVCWNIWNLRNKTLFQPTGTPIRDAILTTCPIQSTPSYRMEFYCYP</sequence>